<evidence type="ECO:0000313" key="8">
    <source>
        <dbReference type="RefSeq" id="XP_052111072.1"/>
    </source>
</evidence>
<dbReference type="PANTHER" id="PTHR45991:SF1">
    <property type="entry name" value="PACHYTENE CHECKPOINT PROTEIN 2 HOMOLOG"/>
    <property type="match status" value="1"/>
</dbReference>
<evidence type="ECO:0000256" key="1">
    <source>
        <dbReference type="ARBA" id="ARBA00022741"/>
    </source>
</evidence>
<dbReference type="Pfam" id="PF00004">
    <property type="entry name" value="AAA"/>
    <property type="match status" value="1"/>
</dbReference>
<dbReference type="Proteomes" id="UP000515211">
    <property type="component" value="Chromosome 10"/>
</dbReference>
<evidence type="ECO:0000256" key="3">
    <source>
        <dbReference type="RuleBase" id="RU369050"/>
    </source>
</evidence>
<feature type="signal peptide" evidence="4">
    <location>
        <begin position="1"/>
        <end position="16"/>
    </location>
</feature>
<evidence type="ECO:0000256" key="4">
    <source>
        <dbReference type="SAM" id="SignalP"/>
    </source>
</evidence>
<name>A0A9C6T6V8_ARADU</name>
<keyword evidence="6" id="KW-1185">Reference proteome</keyword>
<dbReference type="GO" id="GO:0051598">
    <property type="term" value="P:meiotic recombination checkpoint signaling"/>
    <property type="evidence" value="ECO:0007669"/>
    <property type="project" value="TreeGrafter"/>
</dbReference>
<evidence type="ECO:0000313" key="6">
    <source>
        <dbReference type="Proteomes" id="UP000515211"/>
    </source>
</evidence>
<accession>A0A9C6T6V8</accession>
<comment type="function">
    <text evidence="3">Plays a key role in chromosome recombination during meiosis.</text>
</comment>
<keyword evidence="1" id="KW-0547">Nucleotide-binding</keyword>
<dbReference type="InterPro" id="IPR003959">
    <property type="entry name" value="ATPase_AAA_core"/>
</dbReference>
<comment type="subcellular location">
    <subcellularLocation>
        <location evidence="3">Nucleus</location>
    </subcellularLocation>
</comment>
<dbReference type="GeneID" id="107469515"/>
<feature type="chain" id="PRO_5044697885" description="Pachytene checkpoint protein 2 homolog" evidence="4">
    <location>
        <begin position="17"/>
        <end position="174"/>
    </location>
</feature>
<dbReference type="RefSeq" id="XP_052111071.1">
    <property type="nucleotide sequence ID" value="XM_052255111.1"/>
</dbReference>
<keyword evidence="2" id="KW-0067">ATP-binding</keyword>
<keyword evidence="3" id="KW-0469">Meiosis</keyword>
<feature type="domain" description="ATPase AAA-type core" evidence="5">
    <location>
        <begin position="88"/>
        <end position="147"/>
    </location>
</feature>
<reference evidence="7 8" key="2">
    <citation type="submission" date="2025-04" db="UniProtKB">
        <authorList>
            <consortium name="RefSeq"/>
        </authorList>
    </citation>
    <scope>IDENTIFICATION</scope>
    <source>
        <tissue evidence="7 8">Whole plant</tissue>
    </source>
</reference>
<sequence length="174" mass="19750">MVVGVFLAVTVAVVEAHRRRCERRSLLALLLGVWREWPCSASASGFCKLLESSAAGNQHWSCPKLVLCSLLKRVLIHIPCFMESGPWIGKISLCKALAQKLSIRFNSRFPQCQLIEVNAHSLLSKWFSENGKLVAKLFQKIQEMCVVMQMKSKALLRPEKLLYPVQILQILFRL</sequence>
<evidence type="ECO:0000313" key="9">
    <source>
        <dbReference type="RefSeq" id="XP_052111073.1"/>
    </source>
</evidence>
<organism evidence="6 7">
    <name type="scientific">Arachis duranensis</name>
    <name type="common">Wild peanut</name>
    <dbReference type="NCBI Taxonomy" id="130453"/>
    <lineage>
        <taxon>Eukaryota</taxon>
        <taxon>Viridiplantae</taxon>
        <taxon>Streptophyta</taxon>
        <taxon>Embryophyta</taxon>
        <taxon>Tracheophyta</taxon>
        <taxon>Spermatophyta</taxon>
        <taxon>Magnoliopsida</taxon>
        <taxon>eudicotyledons</taxon>
        <taxon>Gunneridae</taxon>
        <taxon>Pentapetalae</taxon>
        <taxon>rosids</taxon>
        <taxon>fabids</taxon>
        <taxon>Fabales</taxon>
        <taxon>Fabaceae</taxon>
        <taxon>Papilionoideae</taxon>
        <taxon>50 kb inversion clade</taxon>
        <taxon>dalbergioids sensu lato</taxon>
        <taxon>Dalbergieae</taxon>
        <taxon>Pterocarpus clade</taxon>
        <taxon>Arachis</taxon>
    </lineage>
</organism>
<evidence type="ECO:0000256" key="2">
    <source>
        <dbReference type="ARBA" id="ARBA00022840"/>
    </source>
</evidence>
<reference evidence="6" key="1">
    <citation type="journal article" date="2016" name="Nat. Genet.">
        <title>The genome sequences of Arachis duranensis and Arachis ipaensis, the diploid ancestors of cultivated peanut.</title>
        <authorList>
            <person name="Bertioli D.J."/>
            <person name="Cannon S.B."/>
            <person name="Froenicke L."/>
            <person name="Huang G."/>
            <person name="Farmer A.D."/>
            <person name="Cannon E.K."/>
            <person name="Liu X."/>
            <person name="Gao D."/>
            <person name="Clevenger J."/>
            <person name="Dash S."/>
            <person name="Ren L."/>
            <person name="Moretzsohn M.C."/>
            <person name="Shirasawa K."/>
            <person name="Huang W."/>
            <person name="Vidigal B."/>
            <person name="Abernathy B."/>
            <person name="Chu Y."/>
            <person name="Niederhuth C.E."/>
            <person name="Umale P."/>
            <person name="Araujo A.C."/>
            <person name="Kozik A."/>
            <person name="Kim K.D."/>
            <person name="Burow M.D."/>
            <person name="Varshney R.K."/>
            <person name="Wang X."/>
            <person name="Zhang X."/>
            <person name="Barkley N."/>
            <person name="Guimaraes P.M."/>
            <person name="Isobe S."/>
            <person name="Guo B."/>
            <person name="Liao B."/>
            <person name="Stalker H.T."/>
            <person name="Schmitz R.J."/>
            <person name="Scheffler B.E."/>
            <person name="Leal-Bertioli S.C."/>
            <person name="Xun X."/>
            <person name="Jackson S.A."/>
            <person name="Michelmore R."/>
            <person name="Ozias-Akins P."/>
        </authorList>
    </citation>
    <scope>NUCLEOTIDE SEQUENCE [LARGE SCALE GENOMIC DNA]</scope>
    <source>
        <strain evidence="6">cv. V14167</strain>
    </source>
</reference>
<dbReference type="RefSeq" id="XP_052111072.1">
    <property type="nucleotide sequence ID" value="XM_052255112.1"/>
</dbReference>
<dbReference type="AlphaFoldDB" id="A0A9C6T6V8"/>
<evidence type="ECO:0000313" key="7">
    <source>
        <dbReference type="RefSeq" id="XP_052111071.1"/>
    </source>
</evidence>
<dbReference type="Gene3D" id="3.40.50.300">
    <property type="entry name" value="P-loop containing nucleotide triphosphate hydrolases"/>
    <property type="match status" value="1"/>
</dbReference>
<keyword evidence="4" id="KW-0732">Signal</keyword>
<protein>
    <recommendedName>
        <fullName evidence="3">Pachytene checkpoint protein 2 homolog</fullName>
    </recommendedName>
</protein>
<dbReference type="GO" id="GO:0005634">
    <property type="term" value="C:nucleus"/>
    <property type="evidence" value="ECO:0007669"/>
    <property type="project" value="UniProtKB-SubCell"/>
</dbReference>
<evidence type="ECO:0000259" key="5">
    <source>
        <dbReference type="Pfam" id="PF00004"/>
    </source>
</evidence>
<gene>
    <name evidence="7 8 9" type="primary">LOC107469515</name>
</gene>
<dbReference type="GO" id="GO:0016887">
    <property type="term" value="F:ATP hydrolysis activity"/>
    <property type="evidence" value="ECO:0007669"/>
    <property type="project" value="InterPro"/>
</dbReference>
<dbReference type="InterPro" id="IPR027417">
    <property type="entry name" value="P-loop_NTPase"/>
</dbReference>
<dbReference type="RefSeq" id="XP_052111073.1">
    <property type="nucleotide sequence ID" value="XM_052255113.1"/>
</dbReference>
<dbReference type="PANTHER" id="PTHR45991">
    <property type="entry name" value="PACHYTENE CHECKPOINT PROTEIN 2"/>
    <property type="match status" value="1"/>
</dbReference>
<keyword evidence="3" id="KW-0539">Nucleus</keyword>
<dbReference type="GO" id="GO:0005694">
    <property type="term" value="C:chromosome"/>
    <property type="evidence" value="ECO:0007669"/>
    <property type="project" value="TreeGrafter"/>
</dbReference>
<comment type="similarity">
    <text evidence="3">Belongs to the AAA ATPase family. PCH2 subfamily.</text>
</comment>
<proteinExistence type="inferred from homology"/>
<dbReference type="GO" id="GO:0005524">
    <property type="term" value="F:ATP binding"/>
    <property type="evidence" value="ECO:0007669"/>
    <property type="project" value="UniProtKB-KW"/>
</dbReference>
<dbReference type="InterPro" id="IPR044539">
    <property type="entry name" value="Pch2-like"/>
</dbReference>
<dbReference type="GO" id="GO:0007131">
    <property type="term" value="P:reciprocal meiotic recombination"/>
    <property type="evidence" value="ECO:0007669"/>
    <property type="project" value="UniProtKB-UniRule"/>
</dbReference>